<reference evidence="11 12" key="1">
    <citation type="submission" date="2019-09" db="EMBL/GenBank/DDBJ databases">
        <title>Bird 10,000 Genomes (B10K) Project - Family phase.</title>
        <authorList>
            <person name="Zhang G."/>
        </authorList>
    </citation>
    <scope>NUCLEOTIDE SEQUENCE [LARGE SCALE GENOMIC DNA]</scope>
    <source>
        <strain evidence="11">B10K-DU-005-78</strain>
        <tissue evidence="11">Mixed tissue sample</tissue>
    </source>
</reference>
<dbReference type="PANTHER" id="PTHR13771:SF9">
    <property type="entry name" value="INTERCELLULAR ADHESION MOLECULE 5"/>
    <property type="match status" value="1"/>
</dbReference>
<evidence type="ECO:0000313" key="11">
    <source>
        <dbReference type="EMBL" id="NXK15325.1"/>
    </source>
</evidence>
<evidence type="ECO:0000256" key="2">
    <source>
        <dbReference type="ARBA" id="ARBA00022692"/>
    </source>
</evidence>
<feature type="non-terminal residue" evidence="11">
    <location>
        <position position="1"/>
    </location>
</feature>
<keyword evidence="6" id="KW-1133">Transmembrane helix</keyword>
<dbReference type="GO" id="GO:0005886">
    <property type="term" value="C:plasma membrane"/>
    <property type="evidence" value="ECO:0007669"/>
    <property type="project" value="TreeGrafter"/>
</dbReference>
<dbReference type="InterPro" id="IPR047012">
    <property type="entry name" value="ICAM_VCAM"/>
</dbReference>
<dbReference type="AlphaFoldDB" id="A0A7L0H751"/>
<keyword evidence="5" id="KW-0130">Cell adhesion</keyword>
<keyword evidence="10" id="KW-0393">Immunoglobulin domain</keyword>
<organism evidence="11 12">
    <name type="scientific">Herpetotheres cachinnans</name>
    <name type="common">Laughing falcon</name>
    <name type="synonym">Falco cachinnans</name>
    <dbReference type="NCBI Taxonomy" id="56343"/>
    <lineage>
        <taxon>Eukaryota</taxon>
        <taxon>Metazoa</taxon>
        <taxon>Chordata</taxon>
        <taxon>Craniata</taxon>
        <taxon>Vertebrata</taxon>
        <taxon>Euteleostomi</taxon>
        <taxon>Archelosauria</taxon>
        <taxon>Archosauria</taxon>
        <taxon>Dinosauria</taxon>
        <taxon>Saurischia</taxon>
        <taxon>Theropoda</taxon>
        <taxon>Coelurosauria</taxon>
        <taxon>Aves</taxon>
        <taxon>Neognathae</taxon>
        <taxon>Neoaves</taxon>
        <taxon>Telluraves</taxon>
        <taxon>Australaves</taxon>
        <taxon>Falconiformes</taxon>
        <taxon>Falconidae</taxon>
        <taxon>Herpetotheres</taxon>
    </lineage>
</organism>
<keyword evidence="4" id="KW-0677">Repeat</keyword>
<keyword evidence="7" id="KW-0472">Membrane</keyword>
<evidence type="ECO:0000256" key="4">
    <source>
        <dbReference type="ARBA" id="ARBA00022737"/>
    </source>
</evidence>
<protein>
    <submittedName>
        <fullName evidence="11">ICAM2 protein</fullName>
    </submittedName>
</protein>
<feature type="non-terminal residue" evidence="11">
    <location>
        <position position="103"/>
    </location>
</feature>
<dbReference type="InterPro" id="IPR036179">
    <property type="entry name" value="Ig-like_dom_sf"/>
</dbReference>
<dbReference type="PANTHER" id="PTHR13771">
    <property type="entry name" value="INTERCELLULAR ADHESION MOLECULE"/>
    <property type="match status" value="1"/>
</dbReference>
<dbReference type="InterPro" id="IPR013783">
    <property type="entry name" value="Ig-like_fold"/>
</dbReference>
<evidence type="ECO:0000256" key="1">
    <source>
        <dbReference type="ARBA" id="ARBA00004479"/>
    </source>
</evidence>
<keyword evidence="3" id="KW-0732">Signal</keyword>
<dbReference type="Proteomes" id="UP000555649">
    <property type="component" value="Unassembled WGS sequence"/>
</dbReference>
<accession>A0A7L0H751</accession>
<dbReference type="GO" id="GO:0098609">
    <property type="term" value="P:cell-cell adhesion"/>
    <property type="evidence" value="ECO:0007669"/>
    <property type="project" value="InterPro"/>
</dbReference>
<evidence type="ECO:0000256" key="10">
    <source>
        <dbReference type="ARBA" id="ARBA00023319"/>
    </source>
</evidence>
<keyword evidence="12" id="KW-1185">Reference proteome</keyword>
<name>A0A7L0H751_HERCA</name>
<evidence type="ECO:0000313" key="12">
    <source>
        <dbReference type="Proteomes" id="UP000555649"/>
    </source>
</evidence>
<dbReference type="SUPFAM" id="SSF48726">
    <property type="entry name" value="Immunoglobulin"/>
    <property type="match status" value="1"/>
</dbReference>
<dbReference type="EMBL" id="VXAJ01001316">
    <property type="protein sequence ID" value="NXK15325.1"/>
    <property type="molecule type" value="Genomic_DNA"/>
</dbReference>
<keyword evidence="9" id="KW-0325">Glycoprotein</keyword>
<evidence type="ECO:0000256" key="3">
    <source>
        <dbReference type="ARBA" id="ARBA00022729"/>
    </source>
</evidence>
<comment type="caution">
    <text evidence="11">The sequence shown here is derived from an EMBL/GenBank/DDBJ whole genome shotgun (WGS) entry which is preliminary data.</text>
</comment>
<evidence type="ECO:0000256" key="5">
    <source>
        <dbReference type="ARBA" id="ARBA00022889"/>
    </source>
</evidence>
<sequence length="103" mass="11674">LLNVTDWKASVLGFYTCNQQRKVKNIKLIIYRVPEPVLQSVPQLAVGEGHELVCHIANAMPIQNLTVTLCRGKETLHTKTFEQNDLAPVQVTYRLTAKRQHHG</sequence>
<proteinExistence type="predicted"/>
<keyword evidence="2" id="KW-0812">Transmembrane</keyword>
<evidence type="ECO:0000256" key="9">
    <source>
        <dbReference type="ARBA" id="ARBA00023180"/>
    </source>
</evidence>
<dbReference type="InterPro" id="IPR003987">
    <property type="entry name" value="ICAM_VCAM_N"/>
</dbReference>
<dbReference type="PRINTS" id="PR01472">
    <property type="entry name" value="ICAMVCAM1"/>
</dbReference>
<dbReference type="Gene3D" id="2.60.40.10">
    <property type="entry name" value="Immunoglobulins"/>
    <property type="match status" value="1"/>
</dbReference>
<evidence type="ECO:0000256" key="8">
    <source>
        <dbReference type="ARBA" id="ARBA00023157"/>
    </source>
</evidence>
<evidence type="ECO:0000256" key="6">
    <source>
        <dbReference type="ARBA" id="ARBA00022989"/>
    </source>
</evidence>
<keyword evidence="8" id="KW-1015">Disulfide bond</keyword>
<dbReference type="GO" id="GO:0005178">
    <property type="term" value="F:integrin binding"/>
    <property type="evidence" value="ECO:0007669"/>
    <property type="project" value="InterPro"/>
</dbReference>
<evidence type="ECO:0000256" key="7">
    <source>
        <dbReference type="ARBA" id="ARBA00023136"/>
    </source>
</evidence>
<comment type="subcellular location">
    <subcellularLocation>
        <location evidence="1">Membrane</location>
        <topology evidence="1">Single-pass type I membrane protein</topology>
    </subcellularLocation>
</comment>
<gene>
    <name evidence="11" type="primary">Icam2</name>
    <name evidence="11" type="ORF">HERCAC_R15811</name>
</gene>